<reference evidence="4 5" key="1">
    <citation type="journal article" date="2004" name="Proc. Natl. Acad. Sci. U.S.A.">
        <title>The diploid genome sequence of Candida albicans.</title>
        <authorList>
            <person name="Jones T."/>
            <person name="Federspiel N.A."/>
            <person name="Chibana H."/>
            <person name="Dungan J."/>
            <person name="Kalman S."/>
            <person name="Magee B.B."/>
            <person name="Newport G."/>
            <person name="Thorstenson Y.R."/>
            <person name="Agabian N."/>
            <person name="Magee P.T."/>
            <person name="Davis R.W."/>
            <person name="Scherer S."/>
        </authorList>
    </citation>
    <scope>NUCLEOTIDE SEQUENCE [LARGE SCALE GENOMIC DNA]</scope>
    <source>
        <strain evidence="5">SC5314 / ATCC MYA-2876</strain>
    </source>
</reference>
<gene>
    <name evidence="3 4" type="primary">GDS1</name>
    <name evidence="4" type="ordered locus">CAALFM_C501080CA</name>
    <name evidence="3" type="ordered locus">orf19.9519</name>
</gene>
<evidence type="ECO:0000259" key="2">
    <source>
        <dbReference type="Pfam" id="PF25318"/>
    </source>
</evidence>
<dbReference type="EMBL" id="CP017627">
    <property type="protein sequence ID" value="AOW29546.1"/>
    <property type="molecule type" value="Genomic_DNA"/>
</dbReference>
<keyword evidence="5" id="KW-1185">Reference proteome</keyword>
<evidence type="ECO:0000313" key="5">
    <source>
        <dbReference type="Proteomes" id="UP000000559"/>
    </source>
</evidence>
<feature type="compositionally biased region" description="Low complexity" evidence="1">
    <location>
        <begin position="270"/>
        <end position="282"/>
    </location>
</feature>
<feature type="compositionally biased region" description="Low complexity" evidence="1">
    <location>
        <begin position="37"/>
        <end position="49"/>
    </location>
</feature>
<feature type="compositionally biased region" description="Low complexity" evidence="1">
    <location>
        <begin position="298"/>
        <end position="310"/>
    </location>
</feature>
<feature type="region of interest" description="Disordered" evidence="1">
    <location>
        <begin position="1"/>
        <end position="160"/>
    </location>
</feature>
<evidence type="ECO:0000313" key="3">
    <source>
        <dbReference type="CGD" id="CAL0000180979"/>
    </source>
</evidence>
<dbReference type="GeneID" id="3642626"/>
<dbReference type="InterPro" id="IPR057511">
    <property type="entry name" value="WH_GDS1"/>
</dbReference>
<feature type="compositionally biased region" description="Acidic residues" evidence="1">
    <location>
        <begin position="283"/>
        <end position="297"/>
    </location>
</feature>
<feature type="compositionally biased region" description="Low complexity" evidence="1">
    <location>
        <begin position="355"/>
        <end position="372"/>
    </location>
</feature>
<dbReference type="AlphaFoldDB" id="A0A1D8PN35"/>
<feature type="compositionally biased region" description="Basic and acidic residues" evidence="1">
    <location>
        <begin position="340"/>
        <end position="351"/>
    </location>
</feature>
<dbReference type="OrthoDB" id="4090479at2759"/>
<dbReference type="PANTHER" id="PTHR47666:SF1">
    <property type="entry name" value="PROTEIN VASCULAR ASSOCIATED DEATH 1, CHLOROPLASTIC"/>
    <property type="match status" value="1"/>
</dbReference>
<name>A0A1D8PN35_CANAL</name>
<feature type="compositionally biased region" description="Polar residues" evidence="1">
    <location>
        <begin position="21"/>
        <end position="36"/>
    </location>
</feature>
<dbReference type="PANTHER" id="PTHR47666">
    <property type="entry name" value="PROTEIN VASCULAR ASSOCIATED DEATH 1, CHLOROPLASTIC"/>
    <property type="match status" value="1"/>
</dbReference>
<reference evidence="4 5" key="2">
    <citation type="journal article" date="2007" name="Genome Biol.">
        <title>Assembly of the Candida albicans genome into sixteen supercontigs aligned on the eight chromosomes.</title>
        <authorList>
            <person name="van het Hoog M."/>
            <person name="Rast T.J."/>
            <person name="Martchenko M."/>
            <person name="Grindle S."/>
            <person name="Dignard D."/>
            <person name="Hogues H."/>
            <person name="Cuomo C."/>
            <person name="Berriman M."/>
            <person name="Scherer S."/>
            <person name="Magee B.B."/>
            <person name="Whiteway M."/>
            <person name="Chibana H."/>
            <person name="Nantel A."/>
            <person name="Magee P.T."/>
        </authorList>
    </citation>
    <scope>GENOME REANNOTATION</scope>
    <source>
        <strain evidence="5">SC5314 / ATCC MYA-2876</strain>
    </source>
</reference>
<dbReference type="Proteomes" id="UP000000559">
    <property type="component" value="Chromosome 5"/>
</dbReference>
<dbReference type="VEuPathDB" id="FungiDB:C5_01080C_A"/>
<organism evidence="4 5">
    <name type="scientific">Candida albicans (strain SC5314 / ATCC MYA-2876)</name>
    <name type="common">Yeast</name>
    <dbReference type="NCBI Taxonomy" id="237561"/>
    <lineage>
        <taxon>Eukaryota</taxon>
        <taxon>Fungi</taxon>
        <taxon>Dikarya</taxon>
        <taxon>Ascomycota</taxon>
        <taxon>Saccharomycotina</taxon>
        <taxon>Pichiomycetes</taxon>
        <taxon>Debaryomycetaceae</taxon>
        <taxon>Candida/Lodderomyces clade</taxon>
        <taxon>Candida</taxon>
    </lineage>
</organism>
<evidence type="ECO:0000313" key="4">
    <source>
        <dbReference type="EMBL" id="AOW29546.1"/>
    </source>
</evidence>
<sequence>MATPETVPIADEIMSDFEDVSSPNSPSLSLEQSTRGSTPPTSTSSPPSTQNNDSKSKESLETDDVQDTVDNKKLSDDVNESQESADSKDDQDGEETRKESTDAKDIKSGGTKKNQDSKDTKESKKIKKSKPISRAPIATGISTEIEVTGEKPKPIQEGDPSLEDDVLYAIFVILYEEDSTEKGMTVKHITDVLDEKYPQFTKNTGKVSNLVSAKINSYIKRLEAGQTSLRYAISRDWGTNTPKRMLYRYRGILAPGWEVKLKELQKQQESKQQQQQQQQQEQQSEEQQNEQQSDDSQELNSEQIEQQQQNESKEKSRSPGSESPKSRKKVSRAQSVSTNFKDHFAELDKQQDQFSSPSPTTATSTSTSTSKTATKRRATMFDLGRPTFLTNGEFCDQPPPYLTRKPAKIEDVLDEDVLEDDEESLTTLSQKDDSSNNIIKIKKRRLTWAPLGETGDDDLGLAAFRALSTSTDNGSVSSTDRKKKWFQMTELPKPELTSLSELEKYWD</sequence>
<dbReference type="RefSeq" id="XP_715725.2">
    <property type="nucleotide sequence ID" value="XM_710632.2"/>
</dbReference>
<evidence type="ECO:0000256" key="1">
    <source>
        <dbReference type="SAM" id="MobiDB-lite"/>
    </source>
</evidence>
<dbReference type="eggNOG" id="ENOG502RQJB">
    <property type="taxonomic scope" value="Eukaryota"/>
</dbReference>
<dbReference type="InParanoid" id="A0A1D8PN35"/>
<protein>
    <submittedName>
        <fullName evidence="4">Gds1p</fullName>
    </submittedName>
</protein>
<feature type="domain" description="GDS1 winged helix" evidence="2">
    <location>
        <begin position="160"/>
        <end position="254"/>
    </location>
</feature>
<proteinExistence type="predicted"/>
<dbReference type="KEGG" id="cal:CAALFM_C501080CA"/>
<accession>A0A1D8PN35</accession>
<dbReference type="Pfam" id="PF25318">
    <property type="entry name" value="WHD_GDS1"/>
    <property type="match status" value="1"/>
</dbReference>
<feature type="region of interest" description="Disordered" evidence="1">
    <location>
        <begin position="270"/>
        <end position="379"/>
    </location>
</feature>
<dbReference type="STRING" id="237561.A0A1D8PN35"/>
<dbReference type="CGD" id="CAL0000180979">
    <property type="gene designation" value="GDS1"/>
</dbReference>
<feature type="compositionally biased region" description="Basic and acidic residues" evidence="1">
    <location>
        <begin position="85"/>
        <end position="123"/>
    </location>
</feature>
<reference evidence="4 5" key="3">
    <citation type="journal article" date="2013" name="Genome Biol.">
        <title>Assembly of a phased diploid Candida albicans genome facilitates allele-specific measurements and provides a simple model for repeat and indel structure.</title>
        <authorList>
            <person name="Muzzey D."/>
            <person name="Schwartz K."/>
            <person name="Weissman J.S."/>
            <person name="Sherlock G."/>
        </authorList>
    </citation>
    <scope>NUCLEOTIDE SEQUENCE [LARGE SCALE GENOMIC DNA]</scope>
    <source>
        <strain evidence="5">SC5314 / ATCC MYA-2876</strain>
    </source>
</reference>